<dbReference type="PATRIC" id="fig|161398.10.peg.610"/>
<evidence type="ECO:0000313" key="1">
    <source>
        <dbReference type="EMBL" id="ALO41120.1"/>
    </source>
</evidence>
<sequence length="243" mass="27992">MKYFIVLIYLITFKVFSISIDDIEFDINSYQKLGKEDVLNKLSSSTDDQAKYLLGVIYGYGLYSTKIDLKKAVDTLSPLLEKEYRDIYFLLGSFLSQSDELEELKLGINYLEIASAGGDTVAMHNLFVLYKKGKYKNKEKLIKFLKRGLERGRPQAAILYGRLALDIILESKGQIDAREVLKKITTFDYSGYEGDYYYMLSGYYGFERSPLYNEEKRDFYLMEAYKNGSTSAKQLLIGMGKLE</sequence>
<accession>A0A0S2JY91</accession>
<dbReference type="Gene3D" id="1.25.40.10">
    <property type="entry name" value="Tetratricopeptide repeat domain"/>
    <property type="match status" value="1"/>
</dbReference>
<dbReference type="OrthoDB" id="9793802at2"/>
<dbReference type="SUPFAM" id="SSF81901">
    <property type="entry name" value="HCP-like"/>
    <property type="match status" value="1"/>
</dbReference>
<keyword evidence="2" id="KW-1185">Reference proteome</keyword>
<dbReference type="STRING" id="161398.PP2015_600"/>
<name>A0A0S2JY91_9GAMM</name>
<reference evidence="1 2" key="1">
    <citation type="submission" date="2015-11" db="EMBL/GenBank/DDBJ databases">
        <authorList>
            <person name="Zhang Y."/>
            <person name="Guo Z."/>
        </authorList>
    </citation>
    <scope>NUCLEOTIDE SEQUENCE [LARGE SCALE GENOMIC DNA]</scope>
    <source>
        <strain evidence="1 2">KCTC 12086</strain>
    </source>
</reference>
<dbReference type="RefSeq" id="WP_058028881.1">
    <property type="nucleotide sequence ID" value="NZ_CP013187.1"/>
</dbReference>
<dbReference type="EMBL" id="CP013187">
    <property type="protein sequence ID" value="ALO41120.1"/>
    <property type="molecule type" value="Genomic_DNA"/>
</dbReference>
<organism evidence="1 2">
    <name type="scientific">Pseudoalteromonas phenolica</name>
    <dbReference type="NCBI Taxonomy" id="161398"/>
    <lineage>
        <taxon>Bacteria</taxon>
        <taxon>Pseudomonadati</taxon>
        <taxon>Pseudomonadota</taxon>
        <taxon>Gammaproteobacteria</taxon>
        <taxon>Alteromonadales</taxon>
        <taxon>Pseudoalteromonadaceae</taxon>
        <taxon>Pseudoalteromonas</taxon>
    </lineage>
</organism>
<dbReference type="KEGG" id="pphe:PP2015_600"/>
<evidence type="ECO:0000313" key="2">
    <source>
        <dbReference type="Proteomes" id="UP000061457"/>
    </source>
</evidence>
<proteinExistence type="predicted"/>
<dbReference type="InterPro" id="IPR011990">
    <property type="entry name" value="TPR-like_helical_dom_sf"/>
</dbReference>
<evidence type="ECO:0008006" key="3">
    <source>
        <dbReference type="Google" id="ProtNLM"/>
    </source>
</evidence>
<dbReference type="AlphaFoldDB" id="A0A0S2JY91"/>
<dbReference type="Proteomes" id="UP000061457">
    <property type="component" value="Chromosome I"/>
</dbReference>
<gene>
    <name evidence="1" type="ORF">PP2015_600</name>
</gene>
<protein>
    <recommendedName>
        <fullName evidence="3">Sel1 repeat family protein</fullName>
    </recommendedName>
</protein>